<feature type="signal peptide" evidence="2">
    <location>
        <begin position="1"/>
        <end position="26"/>
    </location>
</feature>
<dbReference type="PROSITE" id="PS50835">
    <property type="entry name" value="IG_LIKE"/>
    <property type="match status" value="2"/>
</dbReference>
<dbReference type="GO" id="GO:0055013">
    <property type="term" value="P:cardiac muscle cell development"/>
    <property type="evidence" value="ECO:0007669"/>
    <property type="project" value="UniProtKB-ARBA"/>
</dbReference>
<organism evidence="4 5">
    <name type="scientific">Leptobrachium leishanense</name>
    <name type="common">Leishan spiny toad</name>
    <dbReference type="NCBI Taxonomy" id="445787"/>
    <lineage>
        <taxon>Eukaryota</taxon>
        <taxon>Metazoa</taxon>
        <taxon>Chordata</taxon>
        <taxon>Craniata</taxon>
        <taxon>Vertebrata</taxon>
        <taxon>Euteleostomi</taxon>
        <taxon>Amphibia</taxon>
        <taxon>Batrachia</taxon>
        <taxon>Anura</taxon>
        <taxon>Pelobatoidea</taxon>
        <taxon>Megophryidae</taxon>
        <taxon>Leptobrachium</taxon>
    </lineage>
</organism>
<keyword evidence="5" id="KW-1185">Reference proteome</keyword>
<dbReference type="InterPro" id="IPR036179">
    <property type="entry name" value="Ig-like_dom_sf"/>
</dbReference>
<dbReference type="GO" id="GO:0004672">
    <property type="term" value="F:protein kinase activity"/>
    <property type="evidence" value="ECO:0007669"/>
    <property type="project" value="TreeGrafter"/>
</dbReference>
<dbReference type="Ensembl" id="ENSLLET00000049078.1">
    <property type="protein sequence ID" value="ENSLLEP00000047220.1"/>
    <property type="gene ID" value="ENSLLEG00000029857.1"/>
</dbReference>
<dbReference type="Pfam" id="PF07679">
    <property type="entry name" value="I-set"/>
    <property type="match status" value="2"/>
</dbReference>
<dbReference type="InterPro" id="IPR003598">
    <property type="entry name" value="Ig_sub2"/>
</dbReference>
<dbReference type="Proteomes" id="UP000694569">
    <property type="component" value="Unplaced"/>
</dbReference>
<evidence type="ECO:0000313" key="5">
    <source>
        <dbReference type="Proteomes" id="UP000694569"/>
    </source>
</evidence>
<reference evidence="4" key="2">
    <citation type="submission" date="2025-09" db="UniProtKB">
        <authorList>
            <consortium name="Ensembl"/>
        </authorList>
    </citation>
    <scope>IDENTIFICATION</scope>
</reference>
<name>A0A8C5WLH3_9ANUR</name>
<keyword evidence="2" id="KW-0732">Signal</keyword>
<evidence type="ECO:0000259" key="3">
    <source>
        <dbReference type="PROSITE" id="PS50835"/>
    </source>
</evidence>
<dbReference type="InterPro" id="IPR013783">
    <property type="entry name" value="Ig-like_fold"/>
</dbReference>
<dbReference type="SMART" id="SM00409">
    <property type="entry name" value="IG"/>
    <property type="match status" value="2"/>
</dbReference>
<dbReference type="InterPro" id="IPR013098">
    <property type="entry name" value="Ig_I-set"/>
</dbReference>
<accession>A0A8C5WLH3</accession>
<feature type="domain" description="Ig-like" evidence="3">
    <location>
        <begin position="4"/>
        <end position="108"/>
    </location>
</feature>
<dbReference type="AlphaFoldDB" id="A0A8C5WLH3"/>
<dbReference type="GO" id="GO:0003007">
    <property type="term" value="P:heart morphogenesis"/>
    <property type="evidence" value="ECO:0007669"/>
    <property type="project" value="UniProtKB-ARBA"/>
</dbReference>
<feature type="chain" id="PRO_5034327137" description="Ig-like domain-containing protein" evidence="2">
    <location>
        <begin position="27"/>
        <end position="249"/>
    </location>
</feature>
<dbReference type="SUPFAM" id="SSF48726">
    <property type="entry name" value="Immunoglobulin"/>
    <property type="match status" value="2"/>
</dbReference>
<dbReference type="SMART" id="SM00408">
    <property type="entry name" value="IGc2"/>
    <property type="match status" value="2"/>
</dbReference>
<dbReference type="PANTHER" id="PTHR47633">
    <property type="entry name" value="IMMUNOGLOBULIN"/>
    <property type="match status" value="1"/>
</dbReference>
<evidence type="ECO:0000256" key="2">
    <source>
        <dbReference type="SAM" id="SignalP"/>
    </source>
</evidence>
<sequence>NPHPLLRRSKMLLLSLEVLLCSSVQPKSVNVTERDPVTLECTVAGTPELLVRWLKDGRQIMPSRYYTLSFEDNISRLRIQSVSKEDSGEYTFKVENDFGFSSCTAYVTVLAIPPSFTKKLTNMAKVIGSSIQMDCKVSGSQPINAQWFKDGNEILHSAKHKLVCHENTVSLTIANLDLSDNGNYKCKVVNVAGSAECSSILTVKGLAGFHLFTMLFLFKSKSPGTKMTVKLKPVTSSPCHLLITYQFLR</sequence>
<protein>
    <recommendedName>
        <fullName evidence="3">Ig-like domain-containing protein</fullName>
    </recommendedName>
</protein>
<dbReference type="CDD" id="cd00096">
    <property type="entry name" value="Ig"/>
    <property type="match status" value="1"/>
</dbReference>
<evidence type="ECO:0000256" key="1">
    <source>
        <dbReference type="ARBA" id="ARBA00023319"/>
    </source>
</evidence>
<dbReference type="FunFam" id="2.60.40.10:FF:000022">
    <property type="entry name" value="Cardiac titin"/>
    <property type="match status" value="1"/>
</dbReference>
<dbReference type="Gene3D" id="2.60.40.10">
    <property type="entry name" value="Immunoglobulins"/>
    <property type="match status" value="2"/>
</dbReference>
<dbReference type="PANTHER" id="PTHR47633:SF16">
    <property type="entry name" value="CAVP-TARGET PROTEIN-LIKE"/>
    <property type="match status" value="1"/>
</dbReference>
<evidence type="ECO:0000313" key="4">
    <source>
        <dbReference type="Ensembl" id="ENSLLEP00000047220.1"/>
    </source>
</evidence>
<dbReference type="GeneTree" id="ENSGT01110000267173"/>
<keyword evidence="1" id="KW-0393">Immunoglobulin domain</keyword>
<reference evidence="4" key="1">
    <citation type="submission" date="2025-08" db="UniProtKB">
        <authorList>
            <consortium name="Ensembl"/>
        </authorList>
    </citation>
    <scope>IDENTIFICATION</scope>
</reference>
<feature type="domain" description="Ig-like" evidence="3">
    <location>
        <begin position="114"/>
        <end position="202"/>
    </location>
</feature>
<dbReference type="InterPro" id="IPR007110">
    <property type="entry name" value="Ig-like_dom"/>
</dbReference>
<dbReference type="FunFam" id="2.60.40.10:FF:000107">
    <property type="entry name" value="Myosin, light chain kinase a"/>
    <property type="match status" value="1"/>
</dbReference>
<dbReference type="InterPro" id="IPR003599">
    <property type="entry name" value="Ig_sub"/>
</dbReference>
<proteinExistence type="predicted"/>
<dbReference type="OrthoDB" id="5969272at2759"/>